<dbReference type="AlphaFoldDB" id="A0A2T9ZC81"/>
<proteinExistence type="predicted"/>
<accession>A0A2T9ZC81</accession>
<keyword evidence="2" id="KW-1185">Reference proteome</keyword>
<evidence type="ECO:0000313" key="1">
    <source>
        <dbReference type="EMBL" id="PVV02185.1"/>
    </source>
</evidence>
<sequence>MGRELLYKLHGASDGNIPYDISTETLNLDVGNQGYQSNKLEGSIMYLKYGTIPKNYTFQNRLESESITTLSNCTSTNSIELKTRNDLSFGKNESRSIVSLEGRESGAISGTEGTQSIISSHKNVHRGSSVREVPKGSSSSLEFDTESILDYYTVPRFPKQGENINIMRVYRTIKDSRTEISISTTSHEYYQTVDLGNNGESSEENSIEHEDRILKAREEKIKAIFGPEFVSNKVMVNVKKENKTNIISALSSKIFSKLGFTSSRSSKASVSFCTPNSSKDSKAIETIPKKSYLKNGTAQLQTKRNWINVENLYSRLKVIWTDSIPPIIKPEPYNVDKIENNTRNRVKPGSKNESSILYPFENQLSADSIHFDNLNIQDSTNSNITFKGIFGSKKTKKSYVDDTGKKRGSKIHHVKSTIGFQTKKMRKFFGGSYSTNGDKDKKGTVLGKDWEPQKPVLCNPWLDEKNSFSFSYSTISTISSILSRVSGRNKIVTENNNKSYIMDMVGPDIAKNITQIVSEKLETILNKEQNFLDEFNKDKTLNLQKREVIENNVSNGAHINACVPEEFDALIRLPRGNPRGQMTIGGDRISMEEPEWNDLYLTQNPTSVINETVINERSETRDIYLPNKGVLETESTSMKNLGVLKNTTFVRNRVFRAVSSPIDVTDREYTDAVTRFICERYSNRNTIYFGTYVAYKKVLDEDV</sequence>
<name>A0A2T9ZC81_9FUNG</name>
<protein>
    <submittedName>
        <fullName evidence="1">Uncharacterized protein</fullName>
    </submittedName>
</protein>
<organism evidence="1 2">
    <name type="scientific">Smittium megazygosporum</name>
    <dbReference type="NCBI Taxonomy" id="133381"/>
    <lineage>
        <taxon>Eukaryota</taxon>
        <taxon>Fungi</taxon>
        <taxon>Fungi incertae sedis</taxon>
        <taxon>Zoopagomycota</taxon>
        <taxon>Kickxellomycotina</taxon>
        <taxon>Harpellomycetes</taxon>
        <taxon>Harpellales</taxon>
        <taxon>Legeriomycetaceae</taxon>
        <taxon>Smittium</taxon>
    </lineage>
</organism>
<comment type="caution">
    <text evidence="1">The sequence shown here is derived from an EMBL/GenBank/DDBJ whole genome shotgun (WGS) entry which is preliminary data.</text>
</comment>
<dbReference type="EMBL" id="MBFS01000571">
    <property type="protein sequence ID" value="PVV02185.1"/>
    <property type="molecule type" value="Genomic_DNA"/>
</dbReference>
<dbReference type="Proteomes" id="UP000245609">
    <property type="component" value="Unassembled WGS sequence"/>
</dbReference>
<gene>
    <name evidence="1" type="ORF">BB560_003368</name>
</gene>
<evidence type="ECO:0000313" key="2">
    <source>
        <dbReference type="Proteomes" id="UP000245609"/>
    </source>
</evidence>
<reference evidence="1 2" key="1">
    <citation type="journal article" date="2018" name="MBio">
        <title>Comparative Genomics Reveals the Core Gene Toolbox for the Fungus-Insect Symbiosis.</title>
        <authorList>
            <person name="Wang Y."/>
            <person name="Stata M."/>
            <person name="Wang W."/>
            <person name="Stajich J.E."/>
            <person name="White M.M."/>
            <person name="Moncalvo J.M."/>
        </authorList>
    </citation>
    <scope>NUCLEOTIDE SEQUENCE [LARGE SCALE GENOMIC DNA]</scope>
    <source>
        <strain evidence="1 2">SC-DP-2</strain>
    </source>
</reference>